<keyword evidence="1" id="KW-1133">Transmembrane helix</keyword>
<keyword evidence="1" id="KW-0812">Transmembrane</keyword>
<evidence type="ECO:0000256" key="1">
    <source>
        <dbReference type="SAM" id="Phobius"/>
    </source>
</evidence>
<dbReference type="AlphaFoldDB" id="A0A822XBM8"/>
<keyword evidence="3" id="KW-1185">Reference proteome</keyword>
<gene>
    <name evidence="2" type="ORF">HUJ06_019213</name>
</gene>
<comment type="caution">
    <text evidence="2">The sequence shown here is derived from an EMBL/GenBank/DDBJ whole genome shotgun (WGS) entry which is preliminary data.</text>
</comment>
<dbReference type="EMBL" id="DUZY01000001">
    <property type="protein sequence ID" value="DAD17750.1"/>
    <property type="molecule type" value="Genomic_DNA"/>
</dbReference>
<feature type="transmembrane region" description="Helical" evidence="1">
    <location>
        <begin position="6"/>
        <end position="22"/>
    </location>
</feature>
<evidence type="ECO:0000313" key="2">
    <source>
        <dbReference type="EMBL" id="DAD17750.1"/>
    </source>
</evidence>
<dbReference type="SUPFAM" id="SSF51445">
    <property type="entry name" value="(Trans)glycosidases"/>
    <property type="match status" value="1"/>
</dbReference>
<proteinExistence type="predicted"/>
<organism evidence="2 3">
    <name type="scientific">Nelumbo nucifera</name>
    <name type="common">Sacred lotus</name>
    <dbReference type="NCBI Taxonomy" id="4432"/>
    <lineage>
        <taxon>Eukaryota</taxon>
        <taxon>Viridiplantae</taxon>
        <taxon>Streptophyta</taxon>
        <taxon>Embryophyta</taxon>
        <taxon>Tracheophyta</taxon>
        <taxon>Spermatophyta</taxon>
        <taxon>Magnoliopsida</taxon>
        <taxon>Proteales</taxon>
        <taxon>Nelumbonaceae</taxon>
        <taxon>Nelumbo</taxon>
    </lineage>
</organism>
<dbReference type="Gene3D" id="3.20.20.80">
    <property type="entry name" value="Glycosidases"/>
    <property type="match status" value="1"/>
</dbReference>
<evidence type="ECO:0000313" key="3">
    <source>
        <dbReference type="Proteomes" id="UP000607653"/>
    </source>
</evidence>
<accession>A0A822XBM8</accession>
<keyword evidence="1" id="KW-0472">Membrane</keyword>
<name>A0A822XBM8_NELNU</name>
<dbReference type="InterPro" id="IPR017853">
    <property type="entry name" value="GH"/>
</dbReference>
<dbReference type="Proteomes" id="UP000607653">
    <property type="component" value="Unassembled WGS sequence"/>
</dbReference>
<protein>
    <submittedName>
        <fullName evidence="2">Uncharacterized protein</fullName>
    </submittedName>
</protein>
<sequence>MREQIVYMLCLGCFITLCWAFGRHRMNESDAYKYFVLRAQHIALSHGFEIVNWEETFNNFGKQLNPKTVVHNWYAFFPIIFKEPIVPKAHIYACISLFNYNLLVQLS</sequence>
<reference evidence="2 3" key="1">
    <citation type="journal article" date="2020" name="Mol. Biol. Evol.">
        <title>Distinct Expression and Methylation Patterns for Genes with Different Fates following a Single Whole-Genome Duplication in Flowering Plants.</title>
        <authorList>
            <person name="Shi T."/>
            <person name="Rahmani R.S."/>
            <person name="Gugger P.F."/>
            <person name="Wang M."/>
            <person name="Li H."/>
            <person name="Zhang Y."/>
            <person name="Li Z."/>
            <person name="Wang Q."/>
            <person name="Van de Peer Y."/>
            <person name="Marchal K."/>
            <person name="Chen J."/>
        </authorList>
    </citation>
    <scope>NUCLEOTIDE SEQUENCE [LARGE SCALE GENOMIC DNA]</scope>
    <source>
        <tissue evidence="2">Leaf</tissue>
    </source>
</reference>